<accession>A0AAP2CB89</accession>
<feature type="signal peptide" evidence="1">
    <location>
        <begin position="1"/>
        <end position="22"/>
    </location>
</feature>
<dbReference type="InterPro" id="IPR006860">
    <property type="entry name" value="FecR"/>
</dbReference>
<keyword evidence="1" id="KW-0732">Signal</keyword>
<evidence type="ECO:0000313" key="3">
    <source>
        <dbReference type="EMBL" id="MBS7457362.1"/>
    </source>
</evidence>
<reference evidence="3 4" key="1">
    <citation type="journal article" date="2021" name="Microbiol. Resour. Announc.">
        <title>Draft Genome Sequence of Coralloluteibacterium stylophorae LMG 29479T.</title>
        <authorList>
            <person name="Karlyshev A.V."/>
            <person name="Kudryashova E.B."/>
            <person name="Ariskina E.V."/>
            <person name="Conroy A.P."/>
            <person name="Abidueva E.Y."/>
        </authorList>
    </citation>
    <scope>NUCLEOTIDE SEQUENCE [LARGE SCALE GENOMIC DNA]</scope>
    <source>
        <strain evidence="3 4">LMG 29479</strain>
    </source>
</reference>
<keyword evidence="4" id="KW-1185">Reference proteome</keyword>
<dbReference type="PROSITE" id="PS51257">
    <property type="entry name" value="PROKAR_LIPOPROTEIN"/>
    <property type="match status" value="1"/>
</dbReference>
<dbReference type="Pfam" id="PF04773">
    <property type="entry name" value="FecR"/>
    <property type="match status" value="1"/>
</dbReference>
<proteinExistence type="predicted"/>
<name>A0AAP2CB89_9GAMM</name>
<dbReference type="EMBL" id="JAGQFT020000005">
    <property type="protein sequence ID" value="MBS7457362.1"/>
    <property type="molecule type" value="Genomic_DNA"/>
</dbReference>
<dbReference type="PANTHER" id="PTHR38731">
    <property type="entry name" value="LIPL45-RELATED LIPOPROTEIN-RELATED"/>
    <property type="match status" value="1"/>
</dbReference>
<evidence type="ECO:0000256" key="1">
    <source>
        <dbReference type="SAM" id="SignalP"/>
    </source>
</evidence>
<evidence type="ECO:0000259" key="2">
    <source>
        <dbReference type="Pfam" id="PF04773"/>
    </source>
</evidence>
<dbReference type="RefSeq" id="WP_213173631.1">
    <property type="nucleotide sequence ID" value="NZ_JAGQFT020000005.1"/>
</dbReference>
<evidence type="ECO:0000313" key="4">
    <source>
        <dbReference type="Proteomes" id="UP000675747"/>
    </source>
</evidence>
<gene>
    <name evidence="3" type="ORF">KB893_009470</name>
</gene>
<feature type="chain" id="PRO_5042868296" evidence="1">
    <location>
        <begin position="23"/>
        <end position="149"/>
    </location>
</feature>
<dbReference type="AlphaFoldDB" id="A0AAP2CB89"/>
<dbReference type="PANTHER" id="PTHR38731:SF1">
    <property type="entry name" value="FECR PROTEIN DOMAIN-CONTAINING PROTEIN"/>
    <property type="match status" value="1"/>
</dbReference>
<comment type="caution">
    <text evidence="3">The sequence shown here is derived from an EMBL/GenBank/DDBJ whole genome shotgun (WGS) entry which is preliminary data.</text>
</comment>
<dbReference type="Proteomes" id="UP000675747">
    <property type="component" value="Unassembled WGS sequence"/>
</dbReference>
<organism evidence="3 4">
    <name type="scientific">Coralloluteibacterium stylophorae</name>
    <dbReference type="NCBI Taxonomy" id="1776034"/>
    <lineage>
        <taxon>Bacteria</taxon>
        <taxon>Pseudomonadati</taxon>
        <taxon>Pseudomonadota</taxon>
        <taxon>Gammaproteobacteria</taxon>
        <taxon>Lysobacterales</taxon>
        <taxon>Lysobacteraceae</taxon>
        <taxon>Coralloluteibacterium</taxon>
    </lineage>
</organism>
<feature type="domain" description="FecR protein" evidence="2">
    <location>
        <begin position="58"/>
        <end position="146"/>
    </location>
</feature>
<protein>
    <submittedName>
        <fullName evidence="3">FecR domain-containing protein</fullName>
    </submittedName>
</protein>
<sequence>MRNVLVLLAAALLACLSLPVVATESHVALVRGVTGQVTVVRGADTQEVEVGTQLQVADRVVTAPDATASIVFLDGTMLTLGGSADAHVRDYVFEPKAERYAFSLYMSQGSAIYESGKIGRVAPEAVEVETPQATVGVRGTRFLIEAGGP</sequence>